<organism evidence="2 3">
    <name type="scientific">Candidatus Wallbacteria bacterium HGW-Wallbacteria-1</name>
    <dbReference type="NCBI Taxonomy" id="2013854"/>
    <lineage>
        <taxon>Bacteria</taxon>
        <taxon>Candidatus Walliibacteriota</taxon>
    </lineage>
</organism>
<proteinExistence type="predicted"/>
<dbReference type="AlphaFoldDB" id="A0A2N1PPZ1"/>
<dbReference type="Pfam" id="PF07963">
    <property type="entry name" value="N_methyl"/>
    <property type="match status" value="1"/>
</dbReference>
<sequence>MHLQFSSPSGRAFTLIEVLISLAIVSAALFPVISSFRGAVSQGKVTQAYGMAVDILESRLTSLKNASFRSLSETFFPEMDTLVPGSAQEEIIHLAPEDLVQNFPGVKISEKSTATRKGPAVDDIVSVLDLRQINRGRAVFDFRLKARKFYPSYKYWGAEGKKGSFTGPSTVKSGRPVILFELEVFWKSSGEHGREGRVQACFLRSPTS</sequence>
<keyword evidence="1" id="KW-0472">Membrane</keyword>
<evidence type="ECO:0000313" key="3">
    <source>
        <dbReference type="Proteomes" id="UP000233256"/>
    </source>
</evidence>
<keyword evidence="1" id="KW-0812">Transmembrane</keyword>
<feature type="transmembrane region" description="Helical" evidence="1">
    <location>
        <begin position="12"/>
        <end position="33"/>
    </location>
</feature>
<dbReference type="InterPro" id="IPR012902">
    <property type="entry name" value="N_methyl_site"/>
</dbReference>
<evidence type="ECO:0000256" key="1">
    <source>
        <dbReference type="SAM" id="Phobius"/>
    </source>
</evidence>
<protein>
    <recommendedName>
        <fullName evidence="4">Prepilin-type N-terminal cleavage/methylation domain-containing protein</fullName>
    </recommendedName>
</protein>
<evidence type="ECO:0008006" key="4">
    <source>
        <dbReference type="Google" id="ProtNLM"/>
    </source>
</evidence>
<name>A0A2N1PPZ1_9BACT</name>
<gene>
    <name evidence="2" type="ORF">CVV64_08595</name>
</gene>
<evidence type="ECO:0000313" key="2">
    <source>
        <dbReference type="EMBL" id="PKK90413.1"/>
    </source>
</evidence>
<dbReference type="NCBIfam" id="TIGR02532">
    <property type="entry name" value="IV_pilin_GFxxxE"/>
    <property type="match status" value="1"/>
</dbReference>
<comment type="caution">
    <text evidence="2">The sequence shown here is derived from an EMBL/GenBank/DDBJ whole genome shotgun (WGS) entry which is preliminary data.</text>
</comment>
<accession>A0A2N1PPZ1</accession>
<reference evidence="2 3" key="1">
    <citation type="journal article" date="2017" name="ISME J.">
        <title>Potential for microbial H2 and metal transformations associated with novel bacteria and archaea in deep terrestrial subsurface sediments.</title>
        <authorList>
            <person name="Hernsdorf A.W."/>
            <person name="Amano Y."/>
            <person name="Miyakawa K."/>
            <person name="Ise K."/>
            <person name="Suzuki Y."/>
            <person name="Anantharaman K."/>
            <person name="Probst A."/>
            <person name="Burstein D."/>
            <person name="Thomas B.C."/>
            <person name="Banfield J.F."/>
        </authorList>
    </citation>
    <scope>NUCLEOTIDE SEQUENCE [LARGE SCALE GENOMIC DNA]</scope>
    <source>
        <strain evidence="2">HGW-Wallbacteria-1</strain>
    </source>
</reference>
<keyword evidence="1" id="KW-1133">Transmembrane helix</keyword>
<dbReference type="Proteomes" id="UP000233256">
    <property type="component" value="Unassembled WGS sequence"/>
</dbReference>
<dbReference type="EMBL" id="PGXC01000005">
    <property type="protein sequence ID" value="PKK90413.1"/>
    <property type="molecule type" value="Genomic_DNA"/>
</dbReference>